<dbReference type="GeneID" id="4782143"/>
<dbReference type="RefSeq" id="WP_011822297.1">
    <property type="nucleotide sequence ID" value="NC_008818.1"/>
</dbReference>
<evidence type="ECO:0000313" key="2">
    <source>
        <dbReference type="EMBL" id="ABM80979.1"/>
    </source>
</evidence>
<dbReference type="EMBL" id="CP000493">
    <property type="protein sequence ID" value="ABM80979.1"/>
    <property type="molecule type" value="Genomic_DNA"/>
</dbReference>
<accession>A2BLW8</accession>
<protein>
    <submittedName>
        <fullName evidence="2">Conserved crenarchaeal protein</fullName>
    </submittedName>
</protein>
<evidence type="ECO:0000259" key="1">
    <source>
        <dbReference type="Pfam" id="PF18894"/>
    </source>
</evidence>
<dbReference type="STRING" id="415426.Hbut_1142"/>
<dbReference type="Proteomes" id="UP000002593">
    <property type="component" value="Chromosome"/>
</dbReference>
<dbReference type="AlphaFoldDB" id="A2BLW8"/>
<evidence type="ECO:0000313" key="3">
    <source>
        <dbReference type="Proteomes" id="UP000002593"/>
    </source>
</evidence>
<dbReference type="EnsemblBacteria" id="ABM80979">
    <property type="protein sequence ID" value="ABM80979"/>
    <property type="gene ID" value="Hbut_1142"/>
</dbReference>
<gene>
    <name evidence="2" type="ordered locus">Hbut_1142</name>
</gene>
<proteinExistence type="predicted"/>
<dbReference type="OrthoDB" id="26976at2157"/>
<organism evidence="2 3">
    <name type="scientific">Hyperthermus butylicus (strain DSM 5456 / JCM 9403 / PLM1-5)</name>
    <dbReference type="NCBI Taxonomy" id="415426"/>
    <lineage>
        <taxon>Archaea</taxon>
        <taxon>Thermoproteota</taxon>
        <taxon>Thermoprotei</taxon>
        <taxon>Desulfurococcales</taxon>
        <taxon>Pyrodictiaceae</taxon>
        <taxon>Hyperthermus</taxon>
    </lineage>
</organism>
<reference evidence="2 3" key="1">
    <citation type="journal article" date="2007" name="Archaea">
        <title>The genome of Hyperthermus butylicus: a sulfur-reducing, peptide fermenting, neutrophilic Crenarchaeote growing up to 108 degrees C.</title>
        <authorList>
            <person name="Brugger K."/>
            <person name="Chen L."/>
            <person name="Stark M."/>
            <person name="Zibat A."/>
            <person name="Redder P."/>
            <person name="Ruepp A."/>
            <person name="Awayez M."/>
            <person name="She Q."/>
            <person name="Garrett R.A."/>
            <person name="Klenk H.P."/>
        </authorList>
    </citation>
    <scope>NUCLEOTIDE SEQUENCE [LARGE SCALE GENOMIC DNA]</scope>
    <source>
        <strain evidence="3">DSM 5456 / JCM 9403 / PLM1-5</strain>
    </source>
</reference>
<sequence>MPQLQFHRDRRLEQLVRRLIEALGLDYIDPERVYIVFSRGSRSLAHARIWGLPSPFVKLGLCEPMYVIEIVSENILRLRSCEDIVGVLVHELLHIPRTFSGGLRSHGDWARRSNIRRLVARLPRQLVEELCSIVVRGASRGE</sequence>
<dbReference type="Pfam" id="PF18894">
    <property type="entry name" value="PhageMetallopep"/>
    <property type="match status" value="1"/>
</dbReference>
<name>A2BLW8_HYPBU</name>
<dbReference type="InterPro" id="IPR043998">
    <property type="entry name" value="Put_Metallopep"/>
</dbReference>
<feature type="domain" description="Putative phage metallopeptidase" evidence="1">
    <location>
        <begin position="6"/>
        <end position="109"/>
    </location>
</feature>
<dbReference type="HOGENOM" id="CLU_136010_0_0_2"/>
<dbReference type="eggNOG" id="arCOG04217">
    <property type="taxonomic scope" value="Archaea"/>
</dbReference>
<dbReference type="KEGG" id="hbu:Hbut_1142"/>
<keyword evidence="3" id="KW-1185">Reference proteome</keyword>